<sequence length="163" mass="18176">MIIEPSDPLIDEQGGDPTPLSKQEVEEFCNALTGLSGKAVMEVRDRLQLLALPDGYDRLVVREHLAYSKVGEIPAKKFRGRANAFDIVRLMMMTPFITKDDWSSTRPLFEDVEHISRISGEEPDLPNDLVVVVQCDIFPTFAPATTPFHPDPSECQDPAVLIP</sequence>
<evidence type="ECO:0000256" key="1">
    <source>
        <dbReference type="SAM" id="MobiDB-lite"/>
    </source>
</evidence>
<evidence type="ECO:0000313" key="3">
    <source>
        <dbReference type="Proteomes" id="UP001065265"/>
    </source>
</evidence>
<feature type="region of interest" description="Disordered" evidence="1">
    <location>
        <begin position="1"/>
        <end position="20"/>
    </location>
</feature>
<evidence type="ECO:0000313" key="2">
    <source>
        <dbReference type="EMBL" id="UVI38381.1"/>
    </source>
</evidence>
<gene>
    <name evidence="2" type="ORF">L1F33_08910</name>
</gene>
<keyword evidence="3" id="KW-1185">Reference proteome</keyword>
<dbReference type="EMBL" id="CP092471">
    <property type="protein sequence ID" value="UVI38381.1"/>
    <property type="molecule type" value="Genomic_DNA"/>
</dbReference>
<dbReference type="RefSeq" id="WP_265557546.1">
    <property type="nucleotide sequence ID" value="NZ_CP092471.1"/>
</dbReference>
<protein>
    <submittedName>
        <fullName evidence="2">Uncharacterized protein</fullName>
    </submittedName>
</protein>
<proteinExistence type="predicted"/>
<name>A0ABY5SWZ7_9SPHN</name>
<dbReference type="Proteomes" id="UP001065265">
    <property type="component" value="Chromosome"/>
</dbReference>
<reference evidence="2" key="1">
    <citation type="submission" date="2022-02" db="EMBL/GenBank/DDBJ databases">
        <title>Qipengyuania spongiae sp. nov., isolated from marine sponge.</title>
        <authorList>
            <person name="Li Z."/>
            <person name="Zhang M."/>
        </authorList>
    </citation>
    <scope>NUCLEOTIDE SEQUENCE</scope>
    <source>
        <strain evidence="2">PHS-Z21</strain>
    </source>
</reference>
<organism evidence="2 3">
    <name type="scientific">Qipengyuania spongiae</name>
    <dbReference type="NCBI Taxonomy" id="2909673"/>
    <lineage>
        <taxon>Bacteria</taxon>
        <taxon>Pseudomonadati</taxon>
        <taxon>Pseudomonadota</taxon>
        <taxon>Alphaproteobacteria</taxon>
        <taxon>Sphingomonadales</taxon>
        <taxon>Erythrobacteraceae</taxon>
        <taxon>Qipengyuania</taxon>
    </lineage>
</organism>
<accession>A0ABY5SWZ7</accession>